<dbReference type="CDD" id="cd17546">
    <property type="entry name" value="REC_hyHK_CKI1_RcsC-like"/>
    <property type="match status" value="1"/>
</dbReference>
<proteinExistence type="predicted"/>
<keyword evidence="10" id="KW-1185">Reference proteome</keyword>
<dbReference type="SUPFAM" id="SSF55781">
    <property type="entry name" value="GAF domain-like"/>
    <property type="match status" value="1"/>
</dbReference>
<dbReference type="InterPro" id="IPR001789">
    <property type="entry name" value="Sig_transdc_resp-reg_receiver"/>
</dbReference>
<dbReference type="Gene3D" id="3.30.565.10">
    <property type="entry name" value="Histidine kinase-like ATPase, C-terminal domain"/>
    <property type="match status" value="1"/>
</dbReference>
<evidence type="ECO:0000259" key="8">
    <source>
        <dbReference type="PROSITE" id="PS50110"/>
    </source>
</evidence>
<dbReference type="GO" id="GO:0000155">
    <property type="term" value="F:phosphorelay sensor kinase activity"/>
    <property type="evidence" value="ECO:0007669"/>
    <property type="project" value="InterPro"/>
</dbReference>
<dbReference type="InterPro" id="IPR003661">
    <property type="entry name" value="HisK_dim/P_dom"/>
</dbReference>
<keyword evidence="5" id="KW-0418">Kinase</keyword>
<dbReference type="InterPro" id="IPR005467">
    <property type="entry name" value="His_kinase_dom"/>
</dbReference>
<dbReference type="InterPro" id="IPR003594">
    <property type="entry name" value="HATPase_dom"/>
</dbReference>
<dbReference type="Pfam" id="PF02518">
    <property type="entry name" value="HATPase_c"/>
    <property type="match status" value="1"/>
</dbReference>
<dbReference type="OrthoDB" id="9796457at2"/>
<dbReference type="InterPro" id="IPR004358">
    <property type="entry name" value="Sig_transdc_His_kin-like_C"/>
</dbReference>
<dbReference type="PRINTS" id="PR00344">
    <property type="entry name" value="BCTRLSENSOR"/>
</dbReference>
<feature type="domain" description="Response regulatory" evidence="8">
    <location>
        <begin position="466"/>
        <end position="581"/>
    </location>
</feature>
<dbReference type="PANTHER" id="PTHR43047">
    <property type="entry name" value="TWO-COMPONENT HISTIDINE PROTEIN KINASE"/>
    <property type="match status" value="1"/>
</dbReference>
<dbReference type="PANTHER" id="PTHR43047:SF64">
    <property type="entry name" value="HISTIDINE KINASE CONTAINING CHEY-HOMOLOGOUS RECEIVER DOMAIN AND PAS DOMAIN-RELATED"/>
    <property type="match status" value="1"/>
</dbReference>
<dbReference type="SMART" id="SM00387">
    <property type="entry name" value="HATPase_c"/>
    <property type="match status" value="1"/>
</dbReference>
<feature type="modified residue" description="4-aspartylphosphate" evidence="6">
    <location>
        <position position="516"/>
    </location>
</feature>
<dbReference type="InterPro" id="IPR036890">
    <property type="entry name" value="HATPase_C_sf"/>
</dbReference>
<dbReference type="Gene3D" id="1.10.287.130">
    <property type="match status" value="1"/>
</dbReference>
<dbReference type="KEGG" id="blq:L21SP5_00024"/>
<dbReference type="RefSeq" id="WP_057951345.1">
    <property type="nucleotide sequence ID" value="NZ_CP013118.1"/>
</dbReference>
<dbReference type="AlphaFoldDB" id="A0A0S2HUQ2"/>
<evidence type="ECO:0000259" key="7">
    <source>
        <dbReference type="PROSITE" id="PS50109"/>
    </source>
</evidence>
<dbReference type="SMART" id="SM00448">
    <property type="entry name" value="REC"/>
    <property type="match status" value="1"/>
</dbReference>
<dbReference type="EC" id="2.7.13.3" evidence="2"/>
<dbReference type="SUPFAM" id="SSF55874">
    <property type="entry name" value="ATPase domain of HSP90 chaperone/DNA topoisomerase II/histidine kinase"/>
    <property type="match status" value="1"/>
</dbReference>
<dbReference type="SUPFAM" id="SSF47384">
    <property type="entry name" value="Homodimeric domain of signal transducing histidine kinase"/>
    <property type="match status" value="1"/>
</dbReference>
<evidence type="ECO:0000256" key="5">
    <source>
        <dbReference type="ARBA" id="ARBA00022777"/>
    </source>
</evidence>
<evidence type="ECO:0000313" key="10">
    <source>
        <dbReference type="Proteomes" id="UP000064893"/>
    </source>
</evidence>
<gene>
    <name evidence="9" type="primary">arcB_1</name>
    <name evidence="9" type="ORF">L21SP5_00024</name>
</gene>
<dbReference type="CDD" id="cd00082">
    <property type="entry name" value="HisKA"/>
    <property type="match status" value="1"/>
</dbReference>
<keyword evidence="4 9" id="KW-0808">Transferase</keyword>
<protein>
    <recommendedName>
        <fullName evidence="2">histidine kinase</fullName>
        <ecNumber evidence="2">2.7.13.3</ecNumber>
    </recommendedName>
</protein>
<feature type="domain" description="Histidine kinase" evidence="7">
    <location>
        <begin position="223"/>
        <end position="444"/>
    </location>
</feature>
<dbReference type="Pfam" id="PF00512">
    <property type="entry name" value="HisKA"/>
    <property type="match status" value="1"/>
</dbReference>
<accession>A0A0S2HUQ2</accession>
<dbReference type="EMBL" id="CP013118">
    <property type="protein sequence ID" value="ALO13706.1"/>
    <property type="molecule type" value="Genomic_DNA"/>
</dbReference>
<reference evidence="9 10" key="1">
    <citation type="submission" date="2015-11" db="EMBL/GenBank/DDBJ databases">
        <title>Description and complete genome sequence of a novel strain predominating in hypersaline microbial mats and representing a new family of the Bacteriodetes phylum.</title>
        <authorList>
            <person name="Spring S."/>
            <person name="Bunk B."/>
            <person name="Sproer C."/>
            <person name="Klenk H.-P."/>
        </authorList>
    </citation>
    <scope>NUCLEOTIDE SEQUENCE [LARGE SCALE GENOMIC DNA]</scope>
    <source>
        <strain evidence="9 10">L21-Spi-D4</strain>
    </source>
</reference>
<sequence>MTHSEDKNNFFDDNFGESSLSTKELFDTLQWSVLQQEVIAEIIPLLSKDSEISSENIKESLKKIVTVSGEPVAIYKIDTAQSQFIQKGKYCEQHEDQNSLFPDDMHYQSDENIIKLLRSTQVIHLSDNTSDTQPLQNYFVRHFDFKDGSWWIFPVQIKDKVYGLLVVRNPNLNTVNNLLFSFYKSVALVFAQAFDRVAVIAANKDMLTRVDKANKLKTAFLTNISHEVRTPVNSIVGFSDLLADPDLTIDEREEFINLITQSSRNLVRMFDNIIDASKLRSEQMRFRQEWKNVNSILNELETDVDEKQSETHTDKVFIQFDKLKEDRETDVYVDVFRLKQVINILLENAQEHTKEGSIEIGAKLEKEELVFFVKDSGKGIDKDKQSEIFNLFESEEHAFTFESGGSGLGLSIAKEMIEQMGGTLWFDSELNKGTTFYLGFPDRFFKVKKAEGKKEEGSSDNWSTKTILIAEDVEFNYIFLREIIAPTGANVIWAKNGVEACQAVDENSDIDLILMDLQMPEMNGYEAAAYIKDKKPHIPIIAQTAFMMANEDEKCFKIGCNDFLSKPIRPRQLLKTIGKHFK</sequence>
<dbReference type="Gene3D" id="3.40.50.2300">
    <property type="match status" value="1"/>
</dbReference>
<evidence type="ECO:0000256" key="1">
    <source>
        <dbReference type="ARBA" id="ARBA00000085"/>
    </source>
</evidence>
<evidence type="ECO:0000256" key="2">
    <source>
        <dbReference type="ARBA" id="ARBA00012438"/>
    </source>
</evidence>
<evidence type="ECO:0000256" key="3">
    <source>
        <dbReference type="ARBA" id="ARBA00022553"/>
    </source>
</evidence>
<keyword evidence="3 6" id="KW-0597">Phosphoprotein</keyword>
<evidence type="ECO:0000256" key="4">
    <source>
        <dbReference type="ARBA" id="ARBA00022679"/>
    </source>
</evidence>
<comment type="catalytic activity">
    <reaction evidence="1">
        <text>ATP + protein L-histidine = ADP + protein N-phospho-L-histidine.</text>
        <dbReference type="EC" id="2.7.13.3"/>
    </reaction>
</comment>
<organism evidence="9 10">
    <name type="scientific">Salinivirga cyanobacteriivorans</name>
    <dbReference type="NCBI Taxonomy" id="1307839"/>
    <lineage>
        <taxon>Bacteria</taxon>
        <taxon>Pseudomonadati</taxon>
        <taxon>Bacteroidota</taxon>
        <taxon>Bacteroidia</taxon>
        <taxon>Bacteroidales</taxon>
        <taxon>Salinivirgaceae</taxon>
        <taxon>Salinivirga</taxon>
    </lineage>
</organism>
<dbReference type="InterPro" id="IPR011006">
    <property type="entry name" value="CheY-like_superfamily"/>
</dbReference>
<name>A0A0S2HUQ2_9BACT</name>
<dbReference type="SUPFAM" id="SSF52172">
    <property type="entry name" value="CheY-like"/>
    <property type="match status" value="1"/>
</dbReference>
<dbReference type="InterPro" id="IPR036097">
    <property type="entry name" value="HisK_dim/P_sf"/>
</dbReference>
<dbReference type="PROSITE" id="PS50109">
    <property type="entry name" value="HIS_KIN"/>
    <property type="match status" value="1"/>
</dbReference>
<evidence type="ECO:0000256" key="6">
    <source>
        <dbReference type="PROSITE-ProRule" id="PRU00169"/>
    </source>
</evidence>
<dbReference type="PROSITE" id="PS50110">
    <property type="entry name" value="RESPONSE_REGULATORY"/>
    <property type="match status" value="1"/>
</dbReference>
<dbReference type="STRING" id="1307839.L21SP5_00024"/>
<dbReference type="Pfam" id="PF00072">
    <property type="entry name" value="Response_reg"/>
    <property type="match status" value="1"/>
</dbReference>
<evidence type="ECO:0000313" key="9">
    <source>
        <dbReference type="EMBL" id="ALO13706.1"/>
    </source>
</evidence>
<dbReference type="Proteomes" id="UP000064893">
    <property type="component" value="Chromosome"/>
</dbReference>
<dbReference type="SMART" id="SM00388">
    <property type="entry name" value="HisKA"/>
    <property type="match status" value="1"/>
</dbReference>